<dbReference type="InterPro" id="IPR045312">
    <property type="entry name" value="PCBER-like"/>
</dbReference>
<evidence type="ECO:0000259" key="5">
    <source>
        <dbReference type="Pfam" id="PF05368"/>
    </source>
</evidence>
<keyword evidence="2" id="KW-0560">Oxidoreductase</keyword>
<dbReference type="Gene3D" id="3.90.25.10">
    <property type="entry name" value="UDP-galactose 4-epimerase, domain 1"/>
    <property type="match status" value="1"/>
</dbReference>
<evidence type="ECO:0000256" key="4">
    <source>
        <dbReference type="SAM" id="Phobius"/>
    </source>
</evidence>
<dbReference type="PANTHER" id="PTHR47706">
    <property type="entry name" value="NMRA-LIKE FAMILY PROTEIN"/>
    <property type="match status" value="1"/>
</dbReference>
<keyword evidence="1" id="KW-0521">NADP</keyword>
<evidence type="ECO:0000256" key="2">
    <source>
        <dbReference type="ARBA" id="ARBA00023002"/>
    </source>
</evidence>
<protein>
    <recommendedName>
        <fullName evidence="5">NmrA-like domain-containing protein</fullName>
    </recommendedName>
</protein>
<keyword evidence="4" id="KW-1133">Transmembrane helix</keyword>
<dbReference type="InterPro" id="IPR013901">
    <property type="entry name" value="Anthrone_oxy"/>
</dbReference>
<organism evidence="6 7">
    <name type="scientific">Fusarium austroamericanum</name>
    <dbReference type="NCBI Taxonomy" id="282268"/>
    <lineage>
        <taxon>Eukaryota</taxon>
        <taxon>Fungi</taxon>
        <taxon>Dikarya</taxon>
        <taxon>Ascomycota</taxon>
        <taxon>Pezizomycotina</taxon>
        <taxon>Sordariomycetes</taxon>
        <taxon>Hypocreomycetidae</taxon>
        <taxon>Hypocreales</taxon>
        <taxon>Nectriaceae</taxon>
        <taxon>Fusarium</taxon>
    </lineage>
</organism>
<evidence type="ECO:0000313" key="6">
    <source>
        <dbReference type="EMBL" id="KAF5240012.1"/>
    </source>
</evidence>
<dbReference type="AlphaFoldDB" id="A0AAN6HGK9"/>
<feature type="compositionally biased region" description="Basic and acidic residues" evidence="3">
    <location>
        <begin position="163"/>
        <end position="172"/>
    </location>
</feature>
<feature type="domain" description="NmrA-like" evidence="5">
    <location>
        <begin position="512"/>
        <end position="736"/>
    </location>
</feature>
<keyword evidence="4" id="KW-0472">Membrane</keyword>
<dbReference type="GO" id="GO:0016491">
    <property type="term" value="F:oxidoreductase activity"/>
    <property type="evidence" value="ECO:0007669"/>
    <property type="project" value="UniProtKB-KW"/>
</dbReference>
<dbReference type="Proteomes" id="UP000537989">
    <property type="component" value="Unassembled WGS sequence"/>
</dbReference>
<dbReference type="Gene3D" id="3.40.50.720">
    <property type="entry name" value="NAD(P)-binding Rossmann-like Domain"/>
    <property type="match status" value="1"/>
</dbReference>
<dbReference type="EMBL" id="JAAMOD010000117">
    <property type="protein sequence ID" value="KAF5240012.1"/>
    <property type="molecule type" value="Genomic_DNA"/>
</dbReference>
<dbReference type="PANTHER" id="PTHR47706:SF9">
    <property type="entry name" value="NMRA-LIKE DOMAIN-CONTAINING PROTEIN-RELATED"/>
    <property type="match status" value="1"/>
</dbReference>
<evidence type="ECO:0000313" key="7">
    <source>
        <dbReference type="Proteomes" id="UP000537989"/>
    </source>
</evidence>
<keyword evidence="4" id="KW-0812">Transmembrane</keyword>
<keyword evidence="7" id="KW-1185">Reference proteome</keyword>
<evidence type="ECO:0000256" key="1">
    <source>
        <dbReference type="ARBA" id="ARBA00022857"/>
    </source>
</evidence>
<evidence type="ECO:0000256" key="3">
    <source>
        <dbReference type="SAM" id="MobiDB-lite"/>
    </source>
</evidence>
<sequence>MSHVQVFSITTALVASGGIAALTFFDIPELQSQPASRSLPAVRWLFSRGSHVFPSASIISTVGFIYSASIDNEGFGSLYSISNNSSKVNGFLLAAALSFGIAPFTQLMIPTNFALIRENNKLGGARSKKAAAESDASADRTALDSVKGSGEGVEFTDLSGPQERTRDDSNQEQDEKVYKLLEKFRWLNLRLFQQCLVTIYFNMTAVHEAFENEFTFIRYQEIPLTKCQDDTSVKRTAYWCHSGPLLDVSKALPAKFYEFEKEVFTVSIQNLLFPFLAHVNNILIAKGFRHYFLTIRASAPTHEFDRPRWHTDELFFAEAPNGALPGTRLGLKSISDKYVQNNETNWKICTTLLGPSTLFIPPSHQSEARKRQDSARKNASTDHECLSIRCVGCAAAADAVREELATTLGPFGAEAASLGECAVFKVGRDFGAVHSEPCMSEGSSGRIFVNVVPGTEMELAQLMGKWGMEFPRQWWVGGCLPTNSFIHNNFIQTTFNYLIGIINLPIIMPSYKKIVVVGASGSTGKIIIDGLTSTSDFNITVLSRKESKATYPPNVTVRTTDFSKDDLVEALKGQEVVISALGVEGFDQQQKLVDASVRAGIKRFLPSEFSSSSEDPAVLKLFPLFEVKKNLIDYLKTKEKDGLSWTGLATGLLFDWGLANGFLGYDIKNRTAKIWDDGNKKFTLTNEKQLAQAIISTLQHPEETRNRYLYVYSVVTTQNEILQSLEKATGGKWNVEKTSTDAEIAEAQKRLGAGDFSGGFILVHATTYGNTDGLRADYSKEDNSGNDVLGLETATVDETVRKTVRDVITVV</sequence>
<accession>A0AAN6HGK9</accession>
<dbReference type="SUPFAM" id="SSF51735">
    <property type="entry name" value="NAD(P)-binding Rossmann-fold domains"/>
    <property type="match status" value="1"/>
</dbReference>
<feature type="transmembrane region" description="Helical" evidence="4">
    <location>
        <begin position="6"/>
        <end position="25"/>
    </location>
</feature>
<feature type="transmembrane region" description="Helical" evidence="4">
    <location>
        <begin position="88"/>
        <end position="109"/>
    </location>
</feature>
<dbReference type="CDD" id="cd05259">
    <property type="entry name" value="PCBER_SDR_a"/>
    <property type="match status" value="1"/>
</dbReference>
<dbReference type="Pfam" id="PF05368">
    <property type="entry name" value="NmrA"/>
    <property type="match status" value="1"/>
</dbReference>
<dbReference type="InterPro" id="IPR051609">
    <property type="entry name" value="NmrA/Isoflavone_reductase-like"/>
</dbReference>
<feature type="transmembrane region" description="Helical" evidence="4">
    <location>
        <begin position="45"/>
        <end position="68"/>
    </location>
</feature>
<proteinExistence type="predicted"/>
<reference evidence="6 7" key="1">
    <citation type="submission" date="2020-02" db="EMBL/GenBank/DDBJ databases">
        <title>Identification and distribution of gene clusters putatively required for synthesis of sphingolipid metabolism inhibitors in phylogenetically diverse species of the filamentous fungus Fusarium.</title>
        <authorList>
            <person name="Kim H.-S."/>
            <person name="Busman M."/>
            <person name="Brown D.W."/>
            <person name="Divon H."/>
            <person name="Uhlig S."/>
            <person name="Proctor R.H."/>
        </authorList>
    </citation>
    <scope>NUCLEOTIDE SEQUENCE [LARGE SCALE GENOMIC DNA]</scope>
    <source>
        <strain evidence="6 7">NRRL 2903</strain>
    </source>
</reference>
<comment type="caution">
    <text evidence="6">The sequence shown here is derived from an EMBL/GenBank/DDBJ whole genome shotgun (WGS) entry which is preliminary data.</text>
</comment>
<dbReference type="InterPro" id="IPR008030">
    <property type="entry name" value="NmrA-like"/>
</dbReference>
<gene>
    <name evidence="6" type="ORF">FAUST_4596</name>
</gene>
<dbReference type="InterPro" id="IPR036291">
    <property type="entry name" value="NAD(P)-bd_dom_sf"/>
</dbReference>
<name>A0AAN6HGK9_FUSAU</name>
<feature type="region of interest" description="Disordered" evidence="3">
    <location>
        <begin position="127"/>
        <end position="172"/>
    </location>
</feature>
<dbReference type="Pfam" id="PF08592">
    <property type="entry name" value="Anthrone_oxy"/>
    <property type="match status" value="1"/>
</dbReference>